<evidence type="ECO:0000313" key="3">
    <source>
        <dbReference type="EMBL" id="SOB80542.1"/>
    </source>
</evidence>
<accession>A0A285QKE6</accession>
<keyword evidence="4" id="KW-1185">Reference proteome</keyword>
<dbReference type="AlphaFoldDB" id="A0A285QKE6"/>
<name>A0A285QKE6_9SPHN</name>
<dbReference type="OrthoDB" id="7589828at2"/>
<feature type="region of interest" description="Disordered" evidence="1">
    <location>
        <begin position="24"/>
        <end position="58"/>
    </location>
</feature>
<organism evidence="3 4">
    <name type="scientific">Sphingomonas guangdongensis</name>
    <dbReference type="NCBI Taxonomy" id="1141890"/>
    <lineage>
        <taxon>Bacteria</taxon>
        <taxon>Pseudomonadati</taxon>
        <taxon>Pseudomonadota</taxon>
        <taxon>Alphaproteobacteria</taxon>
        <taxon>Sphingomonadales</taxon>
        <taxon>Sphingomonadaceae</taxon>
        <taxon>Sphingomonas</taxon>
    </lineage>
</organism>
<evidence type="ECO:0000256" key="1">
    <source>
        <dbReference type="SAM" id="MobiDB-lite"/>
    </source>
</evidence>
<dbReference type="Proteomes" id="UP000219494">
    <property type="component" value="Unassembled WGS sequence"/>
</dbReference>
<gene>
    <name evidence="3" type="ORF">SAMN06297144_1113</name>
</gene>
<evidence type="ECO:0000313" key="4">
    <source>
        <dbReference type="Proteomes" id="UP000219494"/>
    </source>
</evidence>
<sequence>MRTILGLMTAVALAASGAHAQIDPSAVGQSGVHSSTMRNHADRIARERGGAARPDNSARARAVCAQRMELRAKFGSDDPKIRQIFDLCNRLHY</sequence>
<dbReference type="EMBL" id="OBMI01000001">
    <property type="protein sequence ID" value="SOB80542.1"/>
    <property type="molecule type" value="Genomic_DNA"/>
</dbReference>
<evidence type="ECO:0000256" key="2">
    <source>
        <dbReference type="SAM" id="SignalP"/>
    </source>
</evidence>
<keyword evidence="2" id="KW-0732">Signal</keyword>
<feature type="compositionally biased region" description="Basic and acidic residues" evidence="1">
    <location>
        <begin position="39"/>
        <end position="50"/>
    </location>
</feature>
<proteinExistence type="predicted"/>
<feature type="signal peptide" evidence="2">
    <location>
        <begin position="1"/>
        <end position="20"/>
    </location>
</feature>
<feature type="chain" id="PRO_5012944867" evidence="2">
    <location>
        <begin position="21"/>
        <end position="93"/>
    </location>
</feature>
<feature type="compositionally biased region" description="Polar residues" evidence="1">
    <location>
        <begin position="27"/>
        <end position="38"/>
    </location>
</feature>
<reference evidence="3 4" key="1">
    <citation type="submission" date="2017-07" db="EMBL/GenBank/DDBJ databases">
        <authorList>
            <person name="Sun Z.S."/>
            <person name="Albrecht U."/>
            <person name="Echele G."/>
            <person name="Lee C.C."/>
        </authorList>
    </citation>
    <scope>NUCLEOTIDE SEQUENCE [LARGE SCALE GENOMIC DNA]</scope>
    <source>
        <strain evidence="3 4">CGMCC 1.12672</strain>
    </source>
</reference>
<dbReference type="RefSeq" id="WP_097062924.1">
    <property type="nucleotide sequence ID" value="NZ_OBMI01000001.1"/>
</dbReference>
<protein>
    <submittedName>
        <fullName evidence="3">Uncharacterized protein</fullName>
    </submittedName>
</protein>